<dbReference type="InterPro" id="IPR002831">
    <property type="entry name" value="Tscrpt_reg_TrmB_N"/>
</dbReference>
<dbReference type="PANTHER" id="PTHR34293">
    <property type="entry name" value="HTH-TYPE TRANSCRIPTIONAL REGULATOR TRMBL2"/>
    <property type="match status" value="1"/>
</dbReference>
<dbReference type="InterPro" id="IPR021586">
    <property type="entry name" value="Tscrpt_reg_TrmB_C"/>
</dbReference>
<comment type="caution">
    <text evidence="3">The sequence shown here is derived from an EMBL/GenBank/DDBJ whole genome shotgun (WGS) entry which is preliminary data.</text>
</comment>
<dbReference type="InterPro" id="IPR036388">
    <property type="entry name" value="WH-like_DNA-bd_sf"/>
</dbReference>
<proteinExistence type="predicted"/>
<dbReference type="Proteomes" id="UP001519921">
    <property type="component" value="Unassembled WGS sequence"/>
</dbReference>
<dbReference type="InterPro" id="IPR051797">
    <property type="entry name" value="TrmB-like"/>
</dbReference>
<accession>A0ABS7AR00</accession>
<keyword evidence="4" id="KW-1185">Reference proteome</keyword>
<feature type="domain" description="Transcription regulator TrmB C-terminal" evidence="2">
    <location>
        <begin position="110"/>
        <end position="210"/>
    </location>
</feature>
<evidence type="ECO:0000313" key="4">
    <source>
        <dbReference type="Proteomes" id="UP001519921"/>
    </source>
</evidence>
<dbReference type="Gene3D" id="1.10.10.10">
    <property type="entry name" value="Winged helix-like DNA-binding domain superfamily/Winged helix DNA-binding domain"/>
    <property type="match status" value="1"/>
</dbReference>
<dbReference type="Pfam" id="PF11495">
    <property type="entry name" value="Regulator_TrmB"/>
    <property type="match status" value="1"/>
</dbReference>
<feature type="domain" description="Transcription regulator TrmB N-terminal" evidence="1">
    <location>
        <begin position="8"/>
        <end position="74"/>
    </location>
</feature>
<sequence>MEKITELLEKLGFSKIEASVYIDLLKNSTLTGYQIAKNLNISRSSVYAALDKLYKKGIVFLLPGNTQVYKAESPSILINKMKNEFIETTELLEEKLKELETSTADERYFNIEGYDNIIIKIKQMLLSAKKEVYINTDFNLNIFAKELKEISDRGIRIIVFSFSKLETNELPIEIYAHEETNCLGKETRMMLVVDCERTLVADQGKHREEMLGTFTDNILMCSIISEHIHNDIYLLKLKNKYKNNLVTKDIKLNTILENR</sequence>
<name>A0ABS7AR00_9CLOT</name>
<evidence type="ECO:0000313" key="3">
    <source>
        <dbReference type="EMBL" id="MBW6411083.1"/>
    </source>
</evidence>
<dbReference type="CDD" id="cd00090">
    <property type="entry name" value="HTH_ARSR"/>
    <property type="match status" value="1"/>
</dbReference>
<dbReference type="PANTHER" id="PTHR34293:SF1">
    <property type="entry name" value="HTH-TYPE TRANSCRIPTIONAL REGULATOR TRMBL2"/>
    <property type="match status" value="1"/>
</dbReference>
<dbReference type="InterPro" id="IPR011991">
    <property type="entry name" value="ArsR-like_HTH"/>
</dbReference>
<gene>
    <name evidence="3" type="ORF">KYD98_13375</name>
</gene>
<dbReference type="SUPFAM" id="SSF46785">
    <property type="entry name" value="Winged helix' DNA-binding domain"/>
    <property type="match status" value="1"/>
</dbReference>
<dbReference type="Pfam" id="PF01978">
    <property type="entry name" value="TrmB"/>
    <property type="match status" value="1"/>
</dbReference>
<dbReference type="InterPro" id="IPR036390">
    <property type="entry name" value="WH_DNA-bd_sf"/>
</dbReference>
<dbReference type="RefSeq" id="WP_219780546.1">
    <property type="nucleotide sequence ID" value="NZ_JAHXPT010000011.1"/>
</dbReference>
<dbReference type="CDD" id="cd09124">
    <property type="entry name" value="PLDc_like_TrmB_middle"/>
    <property type="match status" value="1"/>
</dbReference>
<evidence type="ECO:0000259" key="2">
    <source>
        <dbReference type="Pfam" id="PF11495"/>
    </source>
</evidence>
<evidence type="ECO:0000259" key="1">
    <source>
        <dbReference type="Pfam" id="PF01978"/>
    </source>
</evidence>
<reference evidence="3 4" key="1">
    <citation type="submission" date="2021-07" db="EMBL/GenBank/DDBJ databases">
        <title>Clostridium weizhouense sp. nov., an anaerobic bacterium isolated from activated sludge of Petroleum wastewater.</title>
        <authorList>
            <person name="Li Q."/>
        </authorList>
    </citation>
    <scope>NUCLEOTIDE SEQUENCE [LARGE SCALE GENOMIC DNA]</scope>
    <source>
        <strain evidence="3 4">YB-6</strain>
    </source>
</reference>
<organism evidence="3 4">
    <name type="scientific">Clostridium weizhouense</name>
    <dbReference type="NCBI Taxonomy" id="2859781"/>
    <lineage>
        <taxon>Bacteria</taxon>
        <taxon>Bacillati</taxon>
        <taxon>Bacillota</taxon>
        <taxon>Clostridia</taxon>
        <taxon>Eubacteriales</taxon>
        <taxon>Clostridiaceae</taxon>
        <taxon>Clostridium</taxon>
    </lineage>
</organism>
<protein>
    <submittedName>
        <fullName evidence="3">HTH domain-containing protein</fullName>
    </submittedName>
</protein>
<dbReference type="EMBL" id="JAHXPT010000011">
    <property type="protein sequence ID" value="MBW6411083.1"/>
    <property type="molecule type" value="Genomic_DNA"/>
</dbReference>